<dbReference type="PANTHER" id="PTHR47837">
    <property type="entry name" value="GTP PYROPHOSPHOKINASE YJBM"/>
    <property type="match status" value="1"/>
</dbReference>
<dbReference type="Gene3D" id="3.30.460.10">
    <property type="entry name" value="Beta Polymerase, domain 2"/>
    <property type="match status" value="1"/>
</dbReference>
<dbReference type="InterPro" id="IPR007685">
    <property type="entry name" value="RelA_SpoT"/>
</dbReference>
<dbReference type="InterPro" id="IPR043519">
    <property type="entry name" value="NT_sf"/>
</dbReference>
<dbReference type="Gene3D" id="1.10.287.860">
    <property type="entry name" value="Nucleotidyltransferase"/>
    <property type="match status" value="1"/>
</dbReference>
<dbReference type="PANTHER" id="PTHR47837:SF2">
    <property type="entry name" value="GTP PYROPHOSPHOKINASE YWAC"/>
    <property type="match status" value="1"/>
</dbReference>
<dbReference type="RefSeq" id="WP_214058121.1">
    <property type="nucleotide sequence ID" value="NZ_BAAAHS010000131.1"/>
</dbReference>
<evidence type="ECO:0000259" key="1">
    <source>
        <dbReference type="SMART" id="SM00954"/>
    </source>
</evidence>
<evidence type="ECO:0000313" key="2">
    <source>
        <dbReference type="EMBL" id="QVT78550.1"/>
    </source>
</evidence>
<dbReference type="EC" id="2.7.6.5" evidence="2"/>
<sequence>MPPPADPAPAPPAPPAGHTAPGPYLQFFRALVGEPEPGTSPDDVVRGVQRRLDAFLLQYKFGIDEVLTKITILREEFEATHGYGPVEHVKTRLKSLDSLVEKTTRTGCPPDLAAIRERVLDVAGIRVTCAFVEDTYRYADMLTRQPDLTLVRTKDYIATPKPNGYQSLHLVVEVPVFLSDRTVQVPVELQVRTIAMDFWASVEHQIYYKYDGAVPDDLRETLRSVAGTAASLDGEMGRLRAEVQSLARPTP</sequence>
<name>A0ABX8EF85_9ACTN</name>
<dbReference type="SMART" id="SM00954">
    <property type="entry name" value="RelA_SpoT"/>
    <property type="match status" value="1"/>
</dbReference>
<reference evidence="2 3" key="1">
    <citation type="submission" date="2021-05" db="EMBL/GenBank/DDBJ databases">
        <title>Complete genome of Nocardioides aquaticus KCTC 9944T isolated from meromictic and hypersaline Ekho Lake, Antarctica.</title>
        <authorList>
            <person name="Hwang K."/>
            <person name="Kim K.M."/>
            <person name="Choe H."/>
        </authorList>
    </citation>
    <scope>NUCLEOTIDE SEQUENCE [LARGE SCALE GENOMIC DNA]</scope>
    <source>
        <strain evidence="2 3">KCTC 9944</strain>
    </source>
</reference>
<protein>
    <submittedName>
        <fullName evidence="2">GTP pyrophosphokinase YwaC</fullName>
        <ecNumber evidence="2">2.7.6.5</ecNumber>
    </submittedName>
</protein>
<dbReference type="Proteomes" id="UP000679307">
    <property type="component" value="Chromosome"/>
</dbReference>
<dbReference type="CDD" id="cd05399">
    <property type="entry name" value="NT_Rel-Spo_like"/>
    <property type="match status" value="1"/>
</dbReference>
<feature type="domain" description="RelA/SpoT" evidence="1">
    <location>
        <begin position="91"/>
        <end position="214"/>
    </location>
</feature>
<keyword evidence="2" id="KW-0808">Transferase</keyword>
<evidence type="ECO:0000313" key="3">
    <source>
        <dbReference type="Proteomes" id="UP000679307"/>
    </source>
</evidence>
<keyword evidence="3" id="KW-1185">Reference proteome</keyword>
<organism evidence="2 3">
    <name type="scientific">Nocardioides aquaticus</name>
    <dbReference type="NCBI Taxonomy" id="160826"/>
    <lineage>
        <taxon>Bacteria</taxon>
        <taxon>Bacillati</taxon>
        <taxon>Actinomycetota</taxon>
        <taxon>Actinomycetes</taxon>
        <taxon>Propionibacteriales</taxon>
        <taxon>Nocardioidaceae</taxon>
        <taxon>Nocardioides</taxon>
    </lineage>
</organism>
<dbReference type="SUPFAM" id="SSF81301">
    <property type="entry name" value="Nucleotidyltransferase"/>
    <property type="match status" value="1"/>
</dbReference>
<dbReference type="EMBL" id="CP075371">
    <property type="protein sequence ID" value="QVT78550.1"/>
    <property type="molecule type" value="Genomic_DNA"/>
</dbReference>
<accession>A0ABX8EF85</accession>
<dbReference type="InterPro" id="IPR052366">
    <property type="entry name" value="GTP_Pyrophosphokinase"/>
</dbReference>
<proteinExistence type="predicted"/>
<dbReference type="GO" id="GO:0008728">
    <property type="term" value="F:GTP diphosphokinase activity"/>
    <property type="evidence" value="ECO:0007669"/>
    <property type="project" value="UniProtKB-EC"/>
</dbReference>
<dbReference type="Pfam" id="PF04607">
    <property type="entry name" value="RelA_SpoT"/>
    <property type="match status" value="1"/>
</dbReference>
<gene>
    <name evidence="2" type="primary">ywaC</name>
    <name evidence="2" type="ORF">ENKNEFLB_00928</name>
</gene>